<name>A0A9W9D1J5_9PEZI</name>
<dbReference type="AlphaFoldDB" id="A0A9W9D1J5"/>
<accession>A0A9W9D1J5</accession>
<comment type="caution">
    <text evidence="2">The sequence shown here is derived from an EMBL/GenBank/DDBJ whole genome shotgun (WGS) entry which is preliminary data.</text>
</comment>
<gene>
    <name evidence="2" type="ORF">N0V93_001793</name>
</gene>
<organism evidence="2 3">
    <name type="scientific">Gnomoniopsis smithogilvyi</name>
    <dbReference type="NCBI Taxonomy" id="1191159"/>
    <lineage>
        <taxon>Eukaryota</taxon>
        <taxon>Fungi</taxon>
        <taxon>Dikarya</taxon>
        <taxon>Ascomycota</taxon>
        <taxon>Pezizomycotina</taxon>
        <taxon>Sordariomycetes</taxon>
        <taxon>Sordariomycetidae</taxon>
        <taxon>Diaporthales</taxon>
        <taxon>Gnomoniaceae</taxon>
        <taxon>Gnomoniopsis</taxon>
    </lineage>
</organism>
<feature type="region of interest" description="Disordered" evidence="1">
    <location>
        <begin position="1"/>
        <end position="76"/>
    </location>
</feature>
<evidence type="ECO:0000313" key="3">
    <source>
        <dbReference type="Proteomes" id="UP001140453"/>
    </source>
</evidence>
<dbReference type="EMBL" id="JAPEVB010000001">
    <property type="protein sequence ID" value="KAJ4397562.1"/>
    <property type="molecule type" value="Genomic_DNA"/>
</dbReference>
<evidence type="ECO:0000256" key="1">
    <source>
        <dbReference type="SAM" id="MobiDB-lite"/>
    </source>
</evidence>
<feature type="compositionally biased region" description="Basic and acidic residues" evidence="1">
    <location>
        <begin position="18"/>
        <end position="62"/>
    </location>
</feature>
<sequence>MKRLSSWPLTPLEDEDTIELRSETKLLDEQEMDEQRHRAHEDIIKMERDRDRERDTADRANPNREPYPPNAPPTTALPALYPSINLSQIASQALCTVPVVSWLAMEHLRQTHRLAHPLGLLMAP</sequence>
<proteinExistence type="predicted"/>
<reference evidence="2" key="1">
    <citation type="submission" date="2022-10" db="EMBL/GenBank/DDBJ databases">
        <title>Tapping the CABI collections for fungal endophytes: first genome assemblies for Collariella, Neodidymelliopsis, Ascochyta clinopodiicola, Didymella pomorum, Didymosphaeria variabile, Neocosmospora piperis and Neocucurbitaria cava.</title>
        <authorList>
            <person name="Hill R."/>
        </authorList>
    </citation>
    <scope>NUCLEOTIDE SEQUENCE</scope>
    <source>
        <strain evidence="2">IMI 355082</strain>
    </source>
</reference>
<protein>
    <submittedName>
        <fullName evidence="2">Uncharacterized protein</fullName>
    </submittedName>
</protein>
<keyword evidence="3" id="KW-1185">Reference proteome</keyword>
<evidence type="ECO:0000313" key="2">
    <source>
        <dbReference type="EMBL" id="KAJ4397562.1"/>
    </source>
</evidence>
<dbReference type="Proteomes" id="UP001140453">
    <property type="component" value="Unassembled WGS sequence"/>
</dbReference>